<evidence type="ECO:0000256" key="1">
    <source>
        <dbReference type="SAM" id="Phobius"/>
    </source>
</evidence>
<accession>A0ABU8YIE9</accession>
<keyword evidence="1" id="KW-1133">Transmembrane helix</keyword>
<keyword evidence="3" id="KW-1185">Reference proteome</keyword>
<comment type="caution">
    <text evidence="2">The sequence shown here is derived from an EMBL/GenBank/DDBJ whole genome shotgun (WGS) entry which is preliminary data.</text>
</comment>
<keyword evidence="1" id="KW-0812">Transmembrane</keyword>
<feature type="transmembrane region" description="Helical" evidence="1">
    <location>
        <begin position="110"/>
        <end position="133"/>
    </location>
</feature>
<name>A0ABU8YIE9_9CYAN</name>
<gene>
    <name evidence="2" type="ORF">WMG39_04615</name>
</gene>
<evidence type="ECO:0000313" key="2">
    <source>
        <dbReference type="EMBL" id="MEK0184130.1"/>
    </source>
</evidence>
<feature type="transmembrane region" description="Helical" evidence="1">
    <location>
        <begin position="153"/>
        <end position="176"/>
    </location>
</feature>
<sequence>MMGLLLEALQSMGHNVRWMSWNLFLALVPLALSFWLFRKPRSRWLMWGTSFLLGATFLPSISLVLLHLRYIVHDLGKTYVLGAIAITLTLMAVDIWVLRQRGVRSLRWWGGFLAFIAFLPNAPYVLTDIIHLIDQIKQGHSVWVVTLALIPQYLVFMIAGVQAYVLSVMSFGYYLSQQGWGKFVLVAELTIHALSAIGIYLGRFIRFNSWDIITNPDGLVNTVMNDLMGKRPVLLIVATFLVIASLYWVMKQITLGISQRFYPNQSQSEFSGASGNSSEPIDVRF</sequence>
<organism evidence="2 3">
    <name type="scientific">Microcoleus anatoxicus PTRS2</name>
    <dbReference type="NCBI Taxonomy" id="2705321"/>
    <lineage>
        <taxon>Bacteria</taxon>
        <taxon>Bacillati</taxon>
        <taxon>Cyanobacteriota</taxon>
        <taxon>Cyanophyceae</taxon>
        <taxon>Oscillatoriophycideae</taxon>
        <taxon>Oscillatoriales</taxon>
        <taxon>Microcoleaceae</taxon>
        <taxon>Microcoleus</taxon>
        <taxon>Microcoleus anatoxicus</taxon>
    </lineage>
</organism>
<dbReference type="EMBL" id="JBBLXS010000035">
    <property type="protein sequence ID" value="MEK0184130.1"/>
    <property type="molecule type" value="Genomic_DNA"/>
</dbReference>
<feature type="transmembrane region" description="Helical" evidence="1">
    <location>
        <begin position="183"/>
        <end position="201"/>
    </location>
</feature>
<dbReference type="InterPro" id="IPR009793">
    <property type="entry name" value="DUF1361"/>
</dbReference>
<dbReference type="RefSeq" id="WP_340521554.1">
    <property type="nucleotide sequence ID" value="NZ_JBBLXS010000035.1"/>
</dbReference>
<dbReference type="Proteomes" id="UP001384579">
    <property type="component" value="Unassembled WGS sequence"/>
</dbReference>
<evidence type="ECO:0000313" key="3">
    <source>
        <dbReference type="Proteomes" id="UP001384579"/>
    </source>
</evidence>
<dbReference type="Pfam" id="PF07099">
    <property type="entry name" value="DUF1361"/>
    <property type="match status" value="1"/>
</dbReference>
<proteinExistence type="predicted"/>
<feature type="transmembrane region" description="Helical" evidence="1">
    <location>
        <begin position="20"/>
        <end position="37"/>
    </location>
</feature>
<feature type="transmembrane region" description="Helical" evidence="1">
    <location>
        <begin position="78"/>
        <end position="98"/>
    </location>
</feature>
<protein>
    <submittedName>
        <fullName evidence="2">DUF1361 domain-containing protein</fullName>
    </submittedName>
</protein>
<feature type="transmembrane region" description="Helical" evidence="1">
    <location>
        <begin position="233"/>
        <end position="250"/>
    </location>
</feature>
<keyword evidence="1" id="KW-0472">Membrane</keyword>
<feature type="transmembrane region" description="Helical" evidence="1">
    <location>
        <begin position="44"/>
        <end position="66"/>
    </location>
</feature>
<reference evidence="2 3" key="1">
    <citation type="journal article" date="2020" name="Harmful Algae">
        <title>Molecular and morphological characterization of a novel dihydroanatoxin-a producing Microcoleus species (cyanobacteria) from the Russian River, California, USA.</title>
        <authorList>
            <person name="Conklin K.Y."/>
            <person name="Stancheva R."/>
            <person name="Otten T.G."/>
            <person name="Fadness R."/>
            <person name="Boyer G.L."/>
            <person name="Read B."/>
            <person name="Zhang X."/>
            <person name="Sheath R.G."/>
        </authorList>
    </citation>
    <scope>NUCLEOTIDE SEQUENCE [LARGE SCALE GENOMIC DNA]</scope>
    <source>
        <strain evidence="2 3">PTRS2</strain>
    </source>
</reference>